<dbReference type="EMBL" id="JAQIZT010000013">
    <property type="protein sequence ID" value="KAJ6974998.1"/>
    <property type="molecule type" value="Genomic_DNA"/>
</dbReference>
<accession>A0AAD6LX86</accession>
<feature type="region of interest" description="Disordered" evidence="2">
    <location>
        <begin position="190"/>
        <end position="211"/>
    </location>
</feature>
<comment type="caution">
    <text evidence="5">The sequence shown here is derived from an EMBL/GenBank/DDBJ whole genome shotgun (WGS) entry which is preliminary data.</text>
</comment>
<evidence type="ECO:0000256" key="1">
    <source>
        <dbReference type="ARBA" id="ARBA00004479"/>
    </source>
</evidence>
<dbReference type="GO" id="GO:0005524">
    <property type="term" value="F:ATP binding"/>
    <property type="evidence" value="ECO:0007669"/>
    <property type="project" value="InterPro"/>
</dbReference>
<evidence type="ECO:0000256" key="3">
    <source>
        <dbReference type="SAM" id="Phobius"/>
    </source>
</evidence>
<feature type="domain" description="Protein kinase" evidence="4">
    <location>
        <begin position="1"/>
        <end position="218"/>
    </location>
</feature>
<dbReference type="Gene3D" id="1.10.510.10">
    <property type="entry name" value="Transferase(Phosphotransferase) domain 1"/>
    <property type="match status" value="1"/>
</dbReference>
<dbReference type="GO" id="GO:0016020">
    <property type="term" value="C:membrane"/>
    <property type="evidence" value="ECO:0007669"/>
    <property type="project" value="UniProtKB-SubCell"/>
</dbReference>
<evidence type="ECO:0000259" key="4">
    <source>
        <dbReference type="PROSITE" id="PS50011"/>
    </source>
</evidence>
<keyword evidence="3" id="KW-1133">Transmembrane helix</keyword>
<feature type="transmembrane region" description="Helical" evidence="3">
    <location>
        <begin position="6"/>
        <end position="26"/>
    </location>
</feature>
<dbReference type="InterPro" id="IPR051824">
    <property type="entry name" value="LRR_Rcpt-Like_S/T_Kinase"/>
</dbReference>
<keyword evidence="6" id="KW-1185">Reference proteome</keyword>
<dbReference type="PROSITE" id="PS50011">
    <property type="entry name" value="PROTEIN_KINASE_DOM"/>
    <property type="match status" value="1"/>
</dbReference>
<proteinExistence type="predicted"/>
<dbReference type="Proteomes" id="UP001164929">
    <property type="component" value="Chromosome 13"/>
</dbReference>
<name>A0AAD6LX86_9ROSI</name>
<dbReference type="InterPro" id="IPR000719">
    <property type="entry name" value="Prot_kinase_dom"/>
</dbReference>
<dbReference type="AlphaFoldDB" id="A0AAD6LX86"/>
<dbReference type="PANTHER" id="PTHR48006:SF84">
    <property type="entry name" value="REPEAT TRANSMEMBRANE PROTEIN KINASE, PUTATIVE, EXPRESSED-RELATED"/>
    <property type="match status" value="1"/>
</dbReference>
<protein>
    <recommendedName>
        <fullName evidence="4">Protein kinase domain-containing protein</fullName>
    </recommendedName>
</protein>
<dbReference type="SUPFAM" id="SSF56112">
    <property type="entry name" value="Protein kinase-like (PK-like)"/>
    <property type="match status" value="1"/>
</dbReference>
<dbReference type="GO" id="GO:0004672">
    <property type="term" value="F:protein kinase activity"/>
    <property type="evidence" value="ECO:0007669"/>
    <property type="project" value="InterPro"/>
</dbReference>
<dbReference type="PANTHER" id="PTHR48006">
    <property type="entry name" value="LEUCINE-RICH REPEAT-CONTAINING PROTEIN DDB_G0281931-RELATED"/>
    <property type="match status" value="1"/>
</dbReference>
<keyword evidence="3" id="KW-0472">Membrane</keyword>
<evidence type="ECO:0000256" key="2">
    <source>
        <dbReference type="SAM" id="MobiDB-lite"/>
    </source>
</evidence>
<organism evidence="5 6">
    <name type="scientific">Populus alba x Populus x berolinensis</name>
    <dbReference type="NCBI Taxonomy" id="444605"/>
    <lineage>
        <taxon>Eukaryota</taxon>
        <taxon>Viridiplantae</taxon>
        <taxon>Streptophyta</taxon>
        <taxon>Embryophyta</taxon>
        <taxon>Tracheophyta</taxon>
        <taxon>Spermatophyta</taxon>
        <taxon>Magnoliopsida</taxon>
        <taxon>eudicotyledons</taxon>
        <taxon>Gunneridae</taxon>
        <taxon>Pentapetalae</taxon>
        <taxon>rosids</taxon>
        <taxon>fabids</taxon>
        <taxon>Malpighiales</taxon>
        <taxon>Salicaceae</taxon>
        <taxon>Saliceae</taxon>
        <taxon>Populus</taxon>
    </lineage>
</organism>
<comment type="subcellular location">
    <subcellularLocation>
        <location evidence="1">Membrane</location>
        <topology evidence="1">Single-pass type I membrane protein</topology>
    </subcellularLocation>
</comment>
<dbReference type="InterPro" id="IPR011009">
    <property type="entry name" value="Kinase-like_dom_sf"/>
</dbReference>
<reference evidence="5" key="1">
    <citation type="journal article" date="2023" name="Mol. Ecol. Resour.">
        <title>Chromosome-level genome assembly of a triploid poplar Populus alba 'Berolinensis'.</title>
        <authorList>
            <person name="Chen S."/>
            <person name="Yu Y."/>
            <person name="Wang X."/>
            <person name="Wang S."/>
            <person name="Zhang T."/>
            <person name="Zhou Y."/>
            <person name="He R."/>
            <person name="Meng N."/>
            <person name="Wang Y."/>
            <person name="Liu W."/>
            <person name="Liu Z."/>
            <person name="Liu J."/>
            <person name="Guo Q."/>
            <person name="Huang H."/>
            <person name="Sederoff R.R."/>
            <person name="Wang G."/>
            <person name="Qu G."/>
            <person name="Chen S."/>
        </authorList>
    </citation>
    <scope>NUCLEOTIDE SEQUENCE</scope>
    <source>
        <strain evidence="5">SC-2020</strain>
    </source>
</reference>
<gene>
    <name evidence="5" type="ORF">NC653_030977</name>
</gene>
<sequence length="218" mass="24040">MSQHSANRVLFCVFHLEFLLGLYYCLCWISRQHFLFFAGGHARQNIHWTHRIAAAIGVAKGIQFLHTGIVPGVYSNNLKITDVLLDQNLVAKISSYNLPLLAENRGMVGHGASSGASKDLSLSARINQDEKVDVYDFGLILLEILLGRSLTSGNDVDVLQDQLQASITSDDAARRSMVDPAVRRFAAQVQDPWRGESQSSEGSPVAATHQPQLHITIY</sequence>
<evidence type="ECO:0000313" key="5">
    <source>
        <dbReference type="EMBL" id="KAJ6974998.1"/>
    </source>
</evidence>
<keyword evidence="3" id="KW-0812">Transmembrane</keyword>
<evidence type="ECO:0000313" key="6">
    <source>
        <dbReference type="Proteomes" id="UP001164929"/>
    </source>
</evidence>